<feature type="domain" description="Zn(2)-C6 fungal-type" evidence="8">
    <location>
        <begin position="38"/>
        <end position="68"/>
    </location>
</feature>
<keyword evidence="4" id="KW-0238">DNA-binding</keyword>
<dbReference type="KEGG" id="ago:AGOS_ADR405C"/>
<evidence type="ECO:0000256" key="7">
    <source>
        <dbReference type="SAM" id="MobiDB-lite"/>
    </source>
</evidence>
<keyword evidence="5" id="KW-0804">Transcription</keyword>
<dbReference type="Pfam" id="PF00172">
    <property type="entry name" value="Zn_clus"/>
    <property type="match status" value="1"/>
</dbReference>
<keyword evidence="6" id="KW-0539">Nucleus</keyword>
<dbReference type="GeneID" id="4620665"/>
<dbReference type="GO" id="GO:0008270">
    <property type="term" value="F:zinc ion binding"/>
    <property type="evidence" value="ECO:0007669"/>
    <property type="project" value="InterPro"/>
</dbReference>
<evidence type="ECO:0000259" key="8">
    <source>
        <dbReference type="PROSITE" id="PS50048"/>
    </source>
</evidence>
<dbReference type="Proteomes" id="UP000000591">
    <property type="component" value="Chromosome IV"/>
</dbReference>
<dbReference type="PRINTS" id="PR00755">
    <property type="entry name" value="AFLATOXINBRP"/>
</dbReference>
<evidence type="ECO:0000313" key="10">
    <source>
        <dbReference type="Proteomes" id="UP000000591"/>
    </source>
</evidence>
<dbReference type="CDD" id="cd00067">
    <property type="entry name" value="GAL4"/>
    <property type="match status" value="1"/>
</dbReference>
<dbReference type="GO" id="GO:0045944">
    <property type="term" value="P:positive regulation of transcription by RNA polymerase II"/>
    <property type="evidence" value="ECO:0000318"/>
    <property type="project" value="GO_Central"/>
</dbReference>
<dbReference type="AlphaFoldDB" id="Q758X3"/>
<dbReference type="FunFam" id="4.10.240.10:FF:000063">
    <property type="entry name" value="AaceriADR404Cp"/>
    <property type="match status" value="1"/>
</dbReference>
<feature type="region of interest" description="Disordered" evidence="7">
    <location>
        <begin position="1"/>
        <end position="27"/>
    </location>
</feature>
<protein>
    <submittedName>
        <fullName evidence="9">ADR405Cp</fullName>
    </submittedName>
</protein>
<dbReference type="InterPro" id="IPR036864">
    <property type="entry name" value="Zn2-C6_fun-type_DNA-bd_sf"/>
</dbReference>
<dbReference type="OMA" id="MIRCFQV"/>
<dbReference type="InterPro" id="IPR001138">
    <property type="entry name" value="Zn2Cys6_DnaBD"/>
</dbReference>
<evidence type="ECO:0000256" key="1">
    <source>
        <dbReference type="ARBA" id="ARBA00022723"/>
    </source>
</evidence>
<dbReference type="PROSITE" id="PS00463">
    <property type="entry name" value="ZN2_CY6_FUNGAL_1"/>
    <property type="match status" value="1"/>
</dbReference>
<dbReference type="SMART" id="SM00066">
    <property type="entry name" value="GAL4"/>
    <property type="match status" value="1"/>
</dbReference>
<evidence type="ECO:0000313" key="9">
    <source>
        <dbReference type="EMBL" id="AAS52324.1"/>
    </source>
</evidence>
<dbReference type="InterPro" id="IPR050675">
    <property type="entry name" value="OAF3"/>
</dbReference>
<keyword evidence="2" id="KW-0862">Zinc</keyword>
<dbReference type="EMBL" id="AE016817">
    <property type="protein sequence ID" value="AAS52324.1"/>
    <property type="molecule type" value="Genomic_DNA"/>
</dbReference>
<dbReference type="STRING" id="284811.Q758X3"/>
<dbReference type="GO" id="GO:0005634">
    <property type="term" value="C:nucleus"/>
    <property type="evidence" value="ECO:0000318"/>
    <property type="project" value="GO_Central"/>
</dbReference>
<dbReference type="InParanoid" id="Q758X3"/>
<name>Q758X3_EREGS</name>
<evidence type="ECO:0000256" key="5">
    <source>
        <dbReference type="ARBA" id="ARBA00023163"/>
    </source>
</evidence>
<accession>Q758X3</accession>
<dbReference type="SUPFAM" id="SSF57701">
    <property type="entry name" value="Zn2/Cys6 DNA-binding domain"/>
    <property type="match status" value="1"/>
</dbReference>
<evidence type="ECO:0000256" key="6">
    <source>
        <dbReference type="ARBA" id="ARBA00023242"/>
    </source>
</evidence>
<evidence type="ECO:0000256" key="3">
    <source>
        <dbReference type="ARBA" id="ARBA00023015"/>
    </source>
</evidence>
<dbReference type="HOGENOM" id="CLU_008453_0_0_1"/>
<dbReference type="OrthoDB" id="5600212at2759"/>
<sequence length="807" mass="92853">MDAEGSWRRVRPGSSRRDEGVSGKVTKTKGRRNKLSFVCQSCRRSKTKCDKVKPSCTRCVKNGSVCVYDVETQTKPKSRSKDSRIQQLQREIEYWKSKARGHTLHGRTADAGGTDPVIDFHHAFPMMIVEGQCKHEIRPSSALSYMGKDVYLFLFWSSASPQIGAEATRARIERAARASQTPNAAKFLARLLHSKTRTSSRYTVGQFRAICMKYNFFEDTCRSETEYSELLLSVKQQFEAQLPVFPVIRAYLRYFYREVYPVVPFMDISLFEEVLRELILPDISDESRVQVNFGVSDIRKKVVHLCLVACILGITRASIELASAGGNNPTDPILVSHLRRQTSNQIFGLVGYVLRLLNLIHWVDEYTTLTHLYVYTYSLVTPELTATEVTDPVDSSPLLICWFANVLGISKYPDDSELLRLKDSRILSLRRKLWLGISLLCNYEQRIQEKRVQYTPFDVGSLVFSETEFPQSRDAAIWTSLQRAYSNDPLEYNIQLTLYQKYKDYLVGSVLNLAYTKPSEVHVRLSDITQALDETRQMAHEILMLAKPTQQLHYVLEGLTDINVDFTKSYNSHKYQARILLLVTCVLTTSTLYLYFENQLMHTRDEDAARHYTVFFKDAIRDVLETTFFLSEYLEGKVNILGGSHFLICHIVENAMIRCFQVLFGVILRLYHAEEVLHKQLAAAFNALGDLEDRLSMIRRLKTLTKQTLTVFHELVSKRLRWTLFSCLKRLITFDLALDMMKEEKVMELVHAPNIERLTHWGLDSDLETMEGINVVIKADQRYLSELHQIFVDLRVQDFISAHGSTA</sequence>
<evidence type="ECO:0000256" key="4">
    <source>
        <dbReference type="ARBA" id="ARBA00023125"/>
    </source>
</evidence>
<dbReference type="Gene3D" id="4.10.240.10">
    <property type="entry name" value="Zn(2)-C6 fungal-type DNA-binding domain"/>
    <property type="match status" value="1"/>
</dbReference>
<dbReference type="PROSITE" id="PS50048">
    <property type="entry name" value="ZN2_CY6_FUNGAL_2"/>
    <property type="match status" value="1"/>
</dbReference>
<gene>
    <name evidence="9" type="ORF">AGOS_ADR405C</name>
</gene>
<reference evidence="10" key="2">
    <citation type="journal article" date="2013" name="G3 (Bethesda)">
        <title>Genomes of Ashbya fungi isolated from insects reveal four mating-type loci, numerous translocations, lack of transposons, and distinct gene duplications.</title>
        <authorList>
            <person name="Dietrich F.S."/>
            <person name="Voegeli S."/>
            <person name="Kuo S."/>
            <person name="Philippsen P."/>
        </authorList>
    </citation>
    <scope>GENOME REANNOTATION</scope>
    <source>
        <strain evidence="10">ATCC 10895 / CBS 109.51 / FGSC 9923 / NRRL Y-1056</strain>
    </source>
</reference>
<dbReference type="RefSeq" id="NP_984500.1">
    <property type="nucleotide sequence ID" value="NM_209853.1"/>
</dbReference>
<dbReference type="PANTHER" id="PTHR31069">
    <property type="entry name" value="OLEATE-ACTIVATED TRANSCRIPTION FACTOR 1-RELATED"/>
    <property type="match status" value="1"/>
</dbReference>
<reference evidence="9 10" key="1">
    <citation type="journal article" date="2004" name="Science">
        <title>The Ashbya gossypii genome as a tool for mapping the ancient Saccharomyces cerevisiae genome.</title>
        <authorList>
            <person name="Dietrich F.S."/>
            <person name="Voegeli S."/>
            <person name="Brachat S."/>
            <person name="Lerch A."/>
            <person name="Gates K."/>
            <person name="Steiner S."/>
            <person name="Mohr C."/>
            <person name="Pohlmann R."/>
            <person name="Luedi P."/>
            <person name="Choi S."/>
            <person name="Wing R.A."/>
            <person name="Flavier A."/>
            <person name="Gaffney T.D."/>
            <person name="Philippsen P."/>
        </authorList>
    </citation>
    <scope>NUCLEOTIDE SEQUENCE [LARGE SCALE GENOMIC DNA]</scope>
    <source>
        <strain evidence="10">ATCC 10895 / CBS 109.51 / FGSC 9923 / NRRL Y-1056</strain>
    </source>
</reference>
<dbReference type="GO" id="GO:0003677">
    <property type="term" value="F:DNA binding"/>
    <property type="evidence" value="ECO:0007669"/>
    <property type="project" value="UniProtKB-KW"/>
</dbReference>
<dbReference type="eggNOG" id="ENOG502QW20">
    <property type="taxonomic scope" value="Eukaryota"/>
</dbReference>
<dbReference type="GO" id="GO:0000981">
    <property type="term" value="F:DNA-binding transcription factor activity, RNA polymerase II-specific"/>
    <property type="evidence" value="ECO:0000318"/>
    <property type="project" value="GO_Central"/>
</dbReference>
<dbReference type="PANTHER" id="PTHR31069:SF29">
    <property type="entry name" value="OLEATE-ACTIVATED TRANSCRIPTION FACTOR 1-RELATED"/>
    <property type="match status" value="1"/>
</dbReference>
<organism evidence="9 10">
    <name type="scientific">Eremothecium gossypii (strain ATCC 10895 / CBS 109.51 / FGSC 9923 / NRRL Y-1056)</name>
    <name type="common">Yeast</name>
    <name type="synonym">Ashbya gossypii</name>
    <dbReference type="NCBI Taxonomy" id="284811"/>
    <lineage>
        <taxon>Eukaryota</taxon>
        <taxon>Fungi</taxon>
        <taxon>Dikarya</taxon>
        <taxon>Ascomycota</taxon>
        <taxon>Saccharomycotina</taxon>
        <taxon>Saccharomycetes</taxon>
        <taxon>Saccharomycetales</taxon>
        <taxon>Saccharomycetaceae</taxon>
        <taxon>Eremothecium</taxon>
    </lineage>
</organism>
<proteinExistence type="predicted"/>
<keyword evidence="3" id="KW-0805">Transcription regulation</keyword>
<keyword evidence="1" id="KW-0479">Metal-binding</keyword>
<keyword evidence="10" id="KW-1185">Reference proteome</keyword>
<evidence type="ECO:0000256" key="2">
    <source>
        <dbReference type="ARBA" id="ARBA00022833"/>
    </source>
</evidence>